<evidence type="ECO:0000313" key="3">
    <source>
        <dbReference type="Proteomes" id="UP000191040"/>
    </source>
</evidence>
<feature type="transmembrane region" description="Helical" evidence="1">
    <location>
        <begin position="301"/>
        <end position="326"/>
    </location>
</feature>
<feature type="transmembrane region" description="Helical" evidence="1">
    <location>
        <begin position="163"/>
        <end position="184"/>
    </location>
</feature>
<feature type="transmembrane region" description="Helical" evidence="1">
    <location>
        <begin position="346"/>
        <end position="369"/>
    </location>
</feature>
<sequence length="535" mass="55671">MTTAVRAAPLTGTRPLLKVSLHQDARLIAPWVVLISVLSASSILAYAWVFPDADDRHALAATLGSNPALSLVFGPARDLMTADGFNAWRAGQLGAFFAGLMAILIVVRNSRANEDSGQAELIASGVIARHSRLAVAVLMAAVAAVALGVFCFVVTVLCGGGLVPTLILSASFTASALMFAGVAAVTSQLASEARTASSMAVGTLGVFYVLRGYIDSSDFPDWVTWLTPLGWLEETRPATENDPWPLLLALAFAILLVLAAFALQGHRDFGQGMVATRPGPARAGLAGSAWGLAFRLHRGLLLTWLVGFAGLGLLFGNIATSIGDLIAENPAIGAVLAAGGSSSLTFAFLMTILQIIAIIAAAMGVQIVLRIHAEEMDVRVDPLLATSLRRPTYLASNALVAFGSTAVAMLVAGTTLGLVASAEDDTVAFGDVVAQAAVTIPGVWVLVALALAVVGAAPAKRLVGWLGVVATFGLTILGPTFNLWDWVLDISPLRHVPDVTSASPEWSGLAWLAGFIALFTTIGFAGFRRRDIART</sequence>
<feature type="transmembrane region" description="Helical" evidence="1">
    <location>
        <begin position="133"/>
        <end position="157"/>
    </location>
</feature>
<dbReference type="Proteomes" id="UP000191040">
    <property type="component" value="Chromosome I"/>
</dbReference>
<feature type="transmembrane region" description="Helical" evidence="1">
    <location>
        <begin position="398"/>
        <end position="420"/>
    </location>
</feature>
<feature type="transmembrane region" description="Helical" evidence="1">
    <location>
        <begin position="196"/>
        <end position="214"/>
    </location>
</feature>
<accession>A0A1T4YS66</accession>
<dbReference type="AlphaFoldDB" id="A0A1T4YS66"/>
<keyword evidence="1" id="KW-0812">Transmembrane</keyword>
<organism evidence="2 3">
    <name type="scientific">Aeromicrobium choanae</name>
    <dbReference type="NCBI Taxonomy" id="1736691"/>
    <lineage>
        <taxon>Bacteria</taxon>
        <taxon>Bacillati</taxon>
        <taxon>Actinomycetota</taxon>
        <taxon>Actinomycetes</taxon>
        <taxon>Propionibacteriales</taxon>
        <taxon>Nocardioidaceae</taxon>
        <taxon>Aeromicrobium</taxon>
    </lineage>
</organism>
<dbReference type="RefSeq" id="WP_078698661.1">
    <property type="nucleotide sequence ID" value="NZ_LT796768.1"/>
</dbReference>
<feature type="transmembrane region" description="Helical" evidence="1">
    <location>
        <begin position="432"/>
        <end position="455"/>
    </location>
</feature>
<feature type="transmembrane region" description="Helical" evidence="1">
    <location>
        <begin position="87"/>
        <end position="107"/>
    </location>
</feature>
<keyword evidence="1" id="KW-1133">Transmembrane helix</keyword>
<dbReference type="OrthoDB" id="2014935at2"/>
<proteinExistence type="predicted"/>
<evidence type="ECO:0000313" key="2">
    <source>
        <dbReference type="EMBL" id="SKB04125.1"/>
    </source>
</evidence>
<feature type="transmembrane region" description="Helical" evidence="1">
    <location>
        <begin position="27"/>
        <end position="49"/>
    </location>
</feature>
<keyword evidence="3" id="KW-1185">Reference proteome</keyword>
<keyword evidence="1" id="KW-0472">Membrane</keyword>
<reference evidence="3" key="1">
    <citation type="submission" date="2017-02" db="EMBL/GenBank/DDBJ databases">
        <authorList>
            <person name="Varghese N."/>
            <person name="Submissions S."/>
        </authorList>
    </citation>
    <scope>NUCLEOTIDE SEQUENCE [LARGE SCALE GENOMIC DNA]</scope>
    <source>
        <strain evidence="3">9H-4</strain>
    </source>
</reference>
<protein>
    <submittedName>
        <fullName evidence="2">ABC-2 type transport system permease protein</fullName>
    </submittedName>
</protein>
<dbReference type="STRING" id="1736691.SAMN06295964_0472"/>
<feature type="transmembrane region" description="Helical" evidence="1">
    <location>
        <begin position="462"/>
        <end position="484"/>
    </location>
</feature>
<dbReference type="EMBL" id="LT796768">
    <property type="protein sequence ID" value="SKB04125.1"/>
    <property type="molecule type" value="Genomic_DNA"/>
</dbReference>
<feature type="transmembrane region" description="Helical" evidence="1">
    <location>
        <begin position="244"/>
        <end position="263"/>
    </location>
</feature>
<evidence type="ECO:0000256" key="1">
    <source>
        <dbReference type="SAM" id="Phobius"/>
    </source>
</evidence>
<gene>
    <name evidence="2" type="ORF">SAMN06295964_0472</name>
</gene>
<feature type="transmembrane region" description="Helical" evidence="1">
    <location>
        <begin position="508"/>
        <end position="527"/>
    </location>
</feature>
<name>A0A1T4YS66_9ACTN</name>